<proteinExistence type="predicted"/>
<dbReference type="Pfam" id="PF12796">
    <property type="entry name" value="Ank_2"/>
    <property type="match status" value="1"/>
</dbReference>
<gene>
    <name evidence="5" type="ORF">SCF082_LOCUS17962</name>
    <name evidence="6" type="ORF">SCF082_LOCUS42154</name>
</gene>
<feature type="non-terminal residue" evidence="5">
    <location>
        <position position="1"/>
    </location>
</feature>
<dbReference type="InterPro" id="IPR002110">
    <property type="entry name" value="Ankyrin_rpt"/>
</dbReference>
<evidence type="ECO:0000313" key="6">
    <source>
        <dbReference type="EMBL" id="CAK9089340.1"/>
    </source>
</evidence>
<dbReference type="PANTHER" id="PTHR24174">
    <property type="entry name" value="ANKYRIN REPEAT AND STERILE ALPHA MOTIF DOMAIN-CONTAINING PROTEIN 1"/>
    <property type="match status" value="1"/>
</dbReference>
<name>A0ABP0KL25_9DINO</name>
<accession>A0ABP0KL25</accession>
<feature type="compositionally biased region" description="Basic and acidic residues" evidence="4">
    <location>
        <begin position="31"/>
        <end position="43"/>
    </location>
</feature>
<keyword evidence="7" id="KW-1185">Reference proteome</keyword>
<keyword evidence="5" id="KW-0675">Receptor</keyword>
<dbReference type="EMBL" id="CAXAMM010011947">
    <property type="protein sequence ID" value="CAK9027525.1"/>
    <property type="molecule type" value="Genomic_DNA"/>
</dbReference>
<keyword evidence="1" id="KW-0677">Repeat</keyword>
<reference evidence="5 7" key="1">
    <citation type="submission" date="2024-02" db="EMBL/GenBank/DDBJ databases">
        <authorList>
            <person name="Chen Y."/>
            <person name="Shah S."/>
            <person name="Dougan E. K."/>
            <person name="Thang M."/>
            <person name="Chan C."/>
        </authorList>
    </citation>
    <scope>NUCLEOTIDE SEQUENCE [LARGE SCALE GENOMIC DNA]</scope>
</reference>
<comment type="caution">
    <text evidence="5">The sequence shown here is derived from an EMBL/GenBank/DDBJ whole genome shotgun (WGS) entry which is preliminary data.</text>
</comment>
<evidence type="ECO:0000256" key="3">
    <source>
        <dbReference type="PROSITE-ProRule" id="PRU00023"/>
    </source>
</evidence>
<feature type="region of interest" description="Disordered" evidence="4">
    <location>
        <begin position="22"/>
        <end position="43"/>
    </location>
</feature>
<dbReference type="PROSITE" id="PS50088">
    <property type="entry name" value="ANK_REPEAT"/>
    <property type="match status" value="1"/>
</dbReference>
<keyword evidence="2 3" id="KW-0040">ANK repeat</keyword>
<evidence type="ECO:0000313" key="5">
    <source>
        <dbReference type="EMBL" id="CAK9027525.1"/>
    </source>
</evidence>
<dbReference type="Gene3D" id="1.25.40.20">
    <property type="entry name" value="Ankyrin repeat-containing domain"/>
    <property type="match status" value="1"/>
</dbReference>
<feature type="repeat" description="ANK" evidence="3">
    <location>
        <begin position="1"/>
        <end position="31"/>
    </location>
</feature>
<organism evidence="5 7">
    <name type="scientific">Durusdinium trenchii</name>
    <dbReference type="NCBI Taxonomy" id="1381693"/>
    <lineage>
        <taxon>Eukaryota</taxon>
        <taxon>Sar</taxon>
        <taxon>Alveolata</taxon>
        <taxon>Dinophyceae</taxon>
        <taxon>Suessiales</taxon>
        <taxon>Symbiodiniaceae</taxon>
        <taxon>Durusdinium</taxon>
    </lineage>
</organism>
<sequence>DTALHNAAQQGHREIANMLLQKRASPDIPNDEGKTPLDNAREKGHEGIVGLLTAVPWQKSMAMSHSFSMPSRMAPAFLL</sequence>
<dbReference type="GO" id="GO:0016740">
    <property type="term" value="F:transferase activity"/>
    <property type="evidence" value="ECO:0007669"/>
    <property type="project" value="UniProtKB-KW"/>
</dbReference>
<dbReference type="PROSITE" id="PS50297">
    <property type="entry name" value="ANK_REP_REGION"/>
    <property type="match status" value="1"/>
</dbReference>
<evidence type="ECO:0000256" key="1">
    <source>
        <dbReference type="ARBA" id="ARBA00022737"/>
    </source>
</evidence>
<dbReference type="InterPro" id="IPR033635">
    <property type="entry name" value="ANKS1/Caskin"/>
</dbReference>
<dbReference type="PANTHER" id="PTHR24174:SF16">
    <property type="entry name" value="CASKIN-2"/>
    <property type="match status" value="1"/>
</dbReference>
<protein>
    <submittedName>
        <fullName evidence="5">E3 ubiquitin-protein ligase HECTD1 (E3 ligase for inhibin receptor) (EULIR) (HECT domain-containing protein 1) (HECT-type E3 ubiquitin transferase HECTD1)</fullName>
    </submittedName>
</protein>
<dbReference type="InterPro" id="IPR036770">
    <property type="entry name" value="Ankyrin_rpt-contain_sf"/>
</dbReference>
<dbReference type="SUPFAM" id="SSF48403">
    <property type="entry name" value="Ankyrin repeat"/>
    <property type="match status" value="1"/>
</dbReference>
<evidence type="ECO:0000256" key="2">
    <source>
        <dbReference type="ARBA" id="ARBA00023043"/>
    </source>
</evidence>
<evidence type="ECO:0000313" key="7">
    <source>
        <dbReference type="Proteomes" id="UP001642464"/>
    </source>
</evidence>
<evidence type="ECO:0000256" key="4">
    <source>
        <dbReference type="SAM" id="MobiDB-lite"/>
    </source>
</evidence>
<dbReference type="EMBL" id="CAXAMM010039829">
    <property type="protein sequence ID" value="CAK9089340.1"/>
    <property type="molecule type" value="Genomic_DNA"/>
</dbReference>
<dbReference type="Proteomes" id="UP001642464">
    <property type="component" value="Unassembled WGS sequence"/>
</dbReference>
<keyword evidence="5" id="KW-0808">Transferase</keyword>